<keyword evidence="6" id="KW-0963">Cytoplasm</keyword>
<dbReference type="PANTHER" id="PTHR10012:SF3">
    <property type="entry name" value="SERINE_THREONINE-PROTEIN PHOSPHATASE 2A ACTIVATOR 1"/>
    <property type="match status" value="1"/>
</dbReference>
<dbReference type="InterPro" id="IPR037218">
    <property type="entry name" value="PTPA_sf"/>
</dbReference>
<dbReference type="VEuPathDB" id="FungiDB:BTJ68_06141"/>
<dbReference type="SUPFAM" id="SSF140984">
    <property type="entry name" value="PTPA-like"/>
    <property type="match status" value="1"/>
</dbReference>
<dbReference type="InterPro" id="IPR043170">
    <property type="entry name" value="PTPA_C_lid"/>
</dbReference>
<keyword evidence="9" id="KW-0539">Nucleus</keyword>
<keyword evidence="8" id="KW-0413">Isomerase</keyword>
<dbReference type="AlphaFoldDB" id="A0A3M7HEG3"/>
<dbReference type="FunFam" id="1.20.120.1150:FF:000003">
    <property type="entry name" value="Serine/threonine-protein phosphatase 2A activator"/>
    <property type="match status" value="1"/>
</dbReference>
<reference evidence="15 16" key="1">
    <citation type="journal article" date="2018" name="BMC Genomics">
        <title>Genomic evidence for intraspecific hybridization in a clonal and extremely halotolerant yeast.</title>
        <authorList>
            <person name="Gostincar C."/>
            <person name="Stajich J.E."/>
            <person name="Zupancic J."/>
            <person name="Zalar P."/>
            <person name="Gunde-Cimerman N."/>
        </authorList>
    </citation>
    <scope>NUCLEOTIDE SEQUENCE [LARGE SCALE GENOMIC DNA]</scope>
    <source>
        <strain evidence="15 16">EXF-562</strain>
    </source>
</reference>
<evidence type="ECO:0000256" key="8">
    <source>
        <dbReference type="ARBA" id="ARBA00023235"/>
    </source>
</evidence>
<proteinExistence type="inferred from homology"/>
<feature type="compositionally biased region" description="Polar residues" evidence="14">
    <location>
        <begin position="357"/>
        <end position="368"/>
    </location>
</feature>
<dbReference type="GO" id="GO:0005634">
    <property type="term" value="C:nucleus"/>
    <property type="evidence" value="ECO:0007669"/>
    <property type="project" value="UniProtKB-SubCell"/>
</dbReference>
<evidence type="ECO:0000256" key="5">
    <source>
        <dbReference type="ARBA" id="ARBA00013194"/>
    </source>
</evidence>
<evidence type="ECO:0000256" key="7">
    <source>
        <dbReference type="ARBA" id="ARBA00023110"/>
    </source>
</evidence>
<gene>
    <name evidence="15" type="ORF">D0860_03281</name>
</gene>
<dbReference type="GO" id="GO:0008160">
    <property type="term" value="F:protein tyrosine phosphatase activator activity"/>
    <property type="evidence" value="ECO:0007669"/>
    <property type="project" value="TreeGrafter"/>
</dbReference>
<evidence type="ECO:0000256" key="13">
    <source>
        <dbReference type="ARBA" id="ARBA00042528"/>
    </source>
</evidence>
<accession>A0A3M7HEG3</accession>
<comment type="caution">
    <text evidence="15">The sequence shown here is derived from an EMBL/GenBank/DDBJ whole genome shotgun (WGS) entry which is preliminary data.</text>
</comment>
<comment type="subcellular location">
    <subcellularLocation>
        <location evidence="3">Cytoplasm</location>
    </subcellularLocation>
    <subcellularLocation>
        <location evidence="2">Nucleus</location>
    </subcellularLocation>
</comment>
<evidence type="ECO:0000256" key="11">
    <source>
        <dbReference type="ARBA" id="ARBA00040073"/>
    </source>
</evidence>
<dbReference type="GO" id="GO:0007052">
    <property type="term" value="P:mitotic spindle organization"/>
    <property type="evidence" value="ECO:0007669"/>
    <property type="project" value="TreeGrafter"/>
</dbReference>
<sequence length="822" mass="88459">MAPVLERVVRDGQHDFTTPSKKINDGDDLNFFLSSTAYKDLTIWLLQLNRSMVPTKQQTGDVQKYELTSPPTFSPAVMQLRSMLDELSDLIQKAPPHTGPRRFGNVAFRDWCRLAEEDASKLLLDRLSTTLNEYARENEFNRTAMIDELKAYLLGAFGSAQRLDYGTGHELSFLAFLGCLWKLGFFADGEERSIVIGVVQPYLHLVRNLIMTYTLEPAGSHGVWGLDDHSFLPYIFGSAQLAPAIDAQDGSAPVPTEGSLPSAPSPSIAAKKELVLDWKDSNMYFSAIHFINSVKKGPFWEHSPILYDISGIKDGWGKINKGMLKMYAAEVLGKFPVVQHFPFGSLFRWEHDPQVASQGQSVHAAQQPKSKDVPAPSVPSGTSAGTQAPWANARIGTSLPQMQSSTGVPSRRAPPSGTQRPTPPLSATPGVSSTAAAKTFIPPNASIAQTTAPWARKDGKEERQPPLARRIDLVESFISFVFAEQASGESTAHSSSVHAGSSRRTVLECLRRGRGPSHLAPRSGLDIFAIRLLPIPRLTLPKWLTRRPLSDRMDSVKRAFKGMFRKKKKEKPGQEQTSSVQHKAAKTETPQIANTARPDKATAEKSAQDTRVPQTQPLNAGIESRSPDGLSQTRNVDAPQAPDPNVAGGPGGYDGAKQLTDEADKAFGSGPTTGEDILQSRQFGNLGAPPQAGDSGKVDGAADAVQAAPSEAAIAAPAVTDSKPAHLTTTGEKLDPAASTIAAQHESGTANGNPTASTSNATPDIPSNPAVEPRSVPPQARHDFEDKIPVMAEPPPIRTVKAAPGMSATSGPLEDFPEGEFR</sequence>
<comment type="catalytic activity">
    <reaction evidence="1">
        <text>[protein]-peptidylproline (omega=180) = [protein]-peptidylproline (omega=0)</text>
        <dbReference type="Rhea" id="RHEA:16237"/>
        <dbReference type="Rhea" id="RHEA-COMP:10747"/>
        <dbReference type="Rhea" id="RHEA-COMP:10748"/>
        <dbReference type="ChEBI" id="CHEBI:83833"/>
        <dbReference type="ChEBI" id="CHEBI:83834"/>
        <dbReference type="EC" id="5.2.1.8"/>
    </reaction>
</comment>
<evidence type="ECO:0000256" key="4">
    <source>
        <dbReference type="ARBA" id="ARBA00011019"/>
    </source>
</evidence>
<evidence type="ECO:0000313" key="15">
    <source>
        <dbReference type="EMBL" id="RMZ11674.1"/>
    </source>
</evidence>
<evidence type="ECO:0000256" key="14">
    <source>
        <dbReference type="SAM" id="MobiDB-lite"/>
    </source>
</evidence>
<keyword evidence="7" id="KW-0697">Rotamase</keyword>
<feature type="compositionally biased region" description="Low complexity" evidence="14">
    <location>
        <begin position="704"/>
        <end position="718"/>
    </location>
</feature>
<evidence type="ECO:0000256" key="3">
    <source>
        <dbReference type="ARBA" id="ARBA00004496"/>
    </source>
</evidence>
<name>A0A3M7HEG3_HORWE</name>
<dbReference type="GO" id="GO:0005737">
    <property type="term" value="C:cytoplasm"/>
    <property type="evidence" value="ECO:0007669"/>
    <property type="project" value="UniProtKB-SubCell"/>
</dbReference>
<dbReference type="CDD" id="cd04087">
    <property type="entry name" value="PTPA"/>
    <property type="match status" value="1"/>
</dbReference>
<dbReference type="Gene3D" id="1.20.120.1150">
    <property type="match status" value="1"/>
</dbReference>
<evidence type="ECO:0000256" key="1">
    <source>
        <dbReference type="ARBA" id="ARBA00000971"/>
    </source>
</evidence>
<feature type="compositionally biased region" description="Polar residues" evidence="14">
    <location>
        <begin position="398"/>
        <end position="408"/>
    </location>
</feature>
<dbReference type="EC" id="5.2.1.8" evidence="5"/>
<evidence type="ECO:0000256" key="9">
    <source>
        <dbReference type="ARBA" id="ARBA00023242"/>
    </source>
</evidence>
<organism evidence="15 16">
    <name type="scientific">Hortaea werneckii</name>
    <name type="common">Black yeast</name>
    <name type="synonym">Cladosporium werneckii</name>
    <dbReference type="NCBI Taxonomy" id="91943"/>
    <lineage>
        <taxon>Eukaryota</taxon>
        <taxon>Fungi</taxon>
        <taxon>Dikarya</taxon>
        <taxon>Ascomycota</taxon>
        <taxon>Pezizomycotina</taxon>
        <taxon>Dothideomycetes</taxon>
        <taxon>Dothideomycetidae</taxon>
        <taxon>Mycosphaerellales</taxon>
        <taxon>Teratosphaeriaceae</taxon>
        <taxon>Hortaea</taxon>
    </lineage>
</organism>
<dbReference type="EMBL" id="QWIS01000050">
    <property type="protein sequence ID" value="RMZ11674.1"/>
    <property type="molecule type" value="Genomic_DNA"/>
</dbReference>
<dbReference type="GO" id="GO:0000159">
    <property type="term" value="C:protein phosphatase type 2A complex"/>
    <property type="evidence" value="ECO:0007669"/>
    <property type="project" value="TreeGrafter"/>
</dbReference>
<dbReference type="InterPro" id="IPR004327">
    <property type="entry name" value="Phstyr_phstse_ac"/>
</dbReference>
<dbReference type="GO" id="GO:0003755">
    <property type="term" value="F:peptidyl-prolyl cis-trans isomerase activity"/>
    <property type="evidence" value="ECO:0007669"/>
    <property type="project" value="UniProtKB-KW"/>
</dbReference>
<evidence type="ECO:0000313" key="16">
    <source>
        <dbReference type="Proteomes" id="UP000280598"/>
    </source>
</evidence>
<dbReference type="Proteomes" id="UP000280598">
    <property type="component" value="Unassembled WGS sequence"/>
</dbReference>
<protein>
    <recommendedName>
        <fullName evidence="11">Serine/threonine-protein phosphatase 2A activator 1</fullName>
        <ecNumber evidence="5">5.2.1.8</ecNumber>
    </recommendedName>
    <alternativeName>
        <fullName evidence="12">Peptidyl-prolyl cis-trans isomerase PTPA-1</fullName>
    </alternativeName>
    <alternativeName>
        <fullName evidence="13">Phosphotyrosyl phosphatase activator 1</fullName>
    </alternativeName>
</protein>
<evidence type="ECO:0000256" key="12">
    <source>
        <dbReference type="ARBA" id="ARBA00041577"/>
    </source>
</evidence>
<feature type="compositionally biased region" description="Basic and acidic residues" evidence="14">
    <location>
        <begin position="597"/>
        <end position="608"/>
    </location>
</feature>
<feature type="compositionally biased region" description="Polar residues" evidence="14">
    <location>
        <begin position="746"/>
        <end position="762"/>
    </location>
</feature>
<comment type="similarity">
    <text evidence="4">Belongs to the PTPA-type PPIase family.</text>
</comment>
<feature type="region of interest" description="Disordered" evidence="14">
    <location>
        <begin position="357"/>
        <end position="431"/>
    </location>
</feature>
<dbReference type="Pfam" id="PF03095">
    <property type="entry name" value="PTPA"/>
    <property type="match status" value="1"/>
</dbReference>
<dbReference type="PANTHER" id="PTHR10012">
    <property type="entry name" value="SERINE/THREONINE-PROTEIN PHOSPHATASE 2A REGULATORY SUBUNIT B"/>
    <property type="match status" value="1"/>
</dbReference>
<feature type="region of interest" description="Disordered" evidence="14">
    <location>
        <begin position="563"/>
        <end position="822"/>
    </location>
</feature>
<evidence type="ECO:0000256" key="10">
    <source>
        <dbReference type="ARBA" id="ARBA00025287"/>
    </source>
</evidence>
<evidence type="ECO:0000256" key="2">
    <source>
        <dbReference type="ARBA" id="ARBA00004123"/>
    </source>
</evidence>
<evidence type="ECO:0000256" key="6">
    <source>
        <dbReference type="ARBA" id="ARBA00022490"/>
    </source>
</evidence>
<feature type="compositionally biased region" description="Polar residues" evidence="14">
    <location>
        <begin position="609"/>
        <end position="618"/>
    </location>
</feature>
<comment type="function">
    <text evidence="10">PPIases accelerate the folding of proteins. It catalyzes the cis-trans isomerization of proline imidic peptide bonds in oligopeptides. Acts as a regulatory subunit for PP2A-like phosphatases modulating their activity or substrate specificity, probably by inducing a conformational change in the catalytic subunit, a direct target of the PPIase. Can reactivate inactive phosphatase PP2A-phosphatase methylesterase complexes (PP2Ai) in presence of ATP and Mg(2+) by dissociating the inactive form from the complex.</text>
</comment>